<dbReference type="Gene3D" id="3.30.70.1290">
    <property type="entry name" value="Transposase IS200-like"/>
    <property type="match status" value="1"/>
</dbReference>
<dbReference type="EMBL" id="CAADFK010000058">
    <property type="protein sequence ID" value="VFK14197.1"/>
    <property type="molecule type" value="Genomic_DNA"/>
</dbReference>
<protein>
    <submittedName>
        <fullName evidence="2">Transposase IS200 like</fullName>
    </submittedName>
</protein>
<gene>
    <name evidence="2" type="ORF">BECKLPF1236B_GA0070989_10582</name>
</gene>
<organism evidence="2">
    <name type="scientific">Candidatus Kentrum sp. LPFa</name>
    <dbReference type="NCBI Taxonomy" id="2126335"/>
    <lineage>
        <taxon>Bacteria</taxon>
        <taxon>Pseudomonadati</taxon>
        <taxon>Pseudomonadota</taxon>
        <taxon>Gammaproteobacteria</taxon>
        <taxon>Candidatus Kentrum</taxon>
    </lineage>
</organism>
<accession>A0A450WAZ2</accession>
<evidence type="ECO:0000259" key="1">
    <source>
        <dbReference type="SMART" id="SM01321"/>
    </source>
</evidence>
<dbReference type="InterPro" id="IPR052715">
    <property type="entry name" value="RAYT_transposase"/>
</dbReference>
<proteinExistence type="predicted"/>
<feature type="domain" description="Transposase IS200-like" evidence="1">
    <location>
        <begin position="65"/>
        <end position="169"/>
    </location>
</feature>
<dbReference type="InterPro" id="IPR002686">
    <property type="entry name" value="Transposase_17"/>
</dbReference>
<evidence type="ECO:0000313" key="2">
    <source>
        <dbReference type="EMBL" id="VFK14197.1"/>
    </source>
</evidence>
<dbReference type="InterPro" id="IPR036515">
    <property type="entry name" value="Transposase_17_sf"/>
</dbReference>
<name>A0A450WAZ2_9GAMM</name>
<dbReference type="AlphaFoldDB" id="A0A450WAZ2"/>
<dbReference type="PANTHER" id="PTHR36966">
    <property type="entry name" value="REP-ASSOCIATED TYROSINE TRANSPOSASE"/>
    <property type="match status" value="1"/>
</dbReference>
<dbReference type="GO" id="GO:0006313">
    <property type="term" value="P:DNA transposition"/>
    <property type="evidence" value="ECO:0007669"/>
    <property type="project" value="InterPro"/>
</dbReference>
<dbReference type="PANTHER" id="PTHR36966:SF1">
    <property type="entry name" value="REP-ASSOCIATED TYROSINE TRANSPOSASE"/>
    <property type="match status" value="1"/>
</dbReference>
<sequence>MNTTHKGWYSRNYLPHFDAPHLMQSITFRLYDALPWEILSQLQCDLESGRITDTQRLQTIETYMDAGHGACWLRRPDIAEIVQDALQYFDGERYRLLAWCVMPNHVHVLIETFASYPMGGVLFSWKSFSAGKANTLLNRQGRFWQREYFDRYIRDAIHYDRVVFYIENNPVKAGFVARAGDWRFGSAARREASAESADKERRHLADINKRHLEGGAPTAFLENATWKVACKAQSGTRR</sequence>
<dbReference type="GO" id="GO:0043565">
    <property type="term" value="F:sequence-specific DNA binding"/>
    <property type="evidence" value="ECO:0007669"/>
    <property type="project" value="TreeGrafter"/>
</dbReference>
<dbReference type="GO" id="GO:0004803">
    <property type="term" value="F:transposase activity"/>
    <property type="evidence" value="ECO:0007669"/>
    <property type="project" value="InterPro"/>
</dbReference>
<dbReference type="Pfam" id="PF01797">
    <property type="entry name" value="Y1_Tnp"/>
    <property type="match status" value="1"/>
</dbReference>
<reference evidence="2" key="1">
    <citation type="submission" date="2019-02" db="EMBL/GenBank/DDBJ databases">
        <authorList>
            <person name="Gruber-Vodicka R. H."/>
            <person name="Seah K. B. B."/>
        </authorList>
    </citation>
    <scope>NUCLEOTIDE SEQUENCE</scope>
    <source>
        <strain evidence="2">BECK_S313</strain>
    </source>
</reference>
<dbReference type="SUPFAM" id="SSF143422">
    <property type="entry name" value="Transposase IS200-like"/>
    <property type="match status" value="1"/>
</dbReference>
<dbReference type="SMART" id="SM01321">
    <property type="entry name" value="Y1_Tnp"/>
    <property type="match status" value="1"/>
</dbReference>